<accession>Q093B6</accession>
<evidence type="ECO:0000259" key="1">
    <source>
        <dbReference type="PROSITE" id="PS51782"/>
    </source>
</evidence>
<dbReference type="Proteomes" id="UP000032702">
    <property type="component" value="Unassembled WGS sequence"/>
</dbReference>
<dbReference type="SMART" id="SM00257">
    <property type="entry name" value="LysM"/>
    <property type="match status" value="1"/>
</dbReference>
<dbReference type="Proteomes" id="UP000001351">
    <property type="component" value="Chromosome"/>
</dbReference>
<dbReference type="Pfam" id="PF01476">
    <property type="entry name" value="LysM"/>
    <property type="match status" value="1"/>
</dbReference>
<dbReference type="OrthoDB" id="5512387at2"/>
<dbReference type="STRING" id="378806.STAUR_8361"/>
<proteinExistence type="predicted"/>
<organism evidence="3 5">
    <name type="scientific">Stigmatella aurantiaca (strain DW4/3-1)</name>
    <dbReference type="NCBI Taxonomy" id="378806"/>
    <lineage>
        <taxon>Bacteria</taxon>
        <taxon>Pseudomonadati</taxon>
        <taxon>Myxococcota</taxon>
        <taxon>Myxococcia</taxon>
        <taxon>Myxococcales</taxon>
        <taxon>Cystobacterineae</taxon>
        <taxon>Archangiaceae</taxon>
        <taxon>Stigmatella</taxon>
    </lineage>
</organism>
<dbReference type="PROSITE" id="PS51782">
    <property type="entry name" value="LYSM"/>
    <property type="match status" value="1"/>
</dbReference>
<reference evidence="2 4" key="2">
    <citation type="journal article" date="2011" name="Mol. Biol. Evol.">
        <title>Comparative genomic analysis of fruiting body formation in Myxococcales.</title>
        <authorList>
            <person name="Huntley S."/>
            <person name="Hamann N."/>
            <person name="Wegener-Feldbrugge S."/>
            <person name="Treuner-Lange A."/>
            <person name="Kube M."/>
            <person name="Reinhardt R."/>
            <person name="Klages S."/>
            <person name="Muller R."/>
            <person name="Ronning C.M."/>
            <person name="Nierman W.C."/>
            <person name="Sogaard-Andersen L."/>
        </authorList>
    </citation>
    <scope>NUCLEOTIDE SEQUENCE [LARGE SCALE GENOMIC DNA]</scope>
    <source>
        <strain evidence="2 4">DW4/3-1</strain>
    </source>
</reference>
<dbReference type="AlphaFoldDB" id="Q093B6"/>
<feature type="domain" description="LysM" evidence="1">
    <location>
        <begin position="3"/>
        <end position="55"/>
    </location>
</feature>
<dbReference type="Gene3D" id="3.10.350.10">
    <property type="entry name" value="LysM domain"/>
    <property type="match status" value="1"/>
</dbReference>
<reference evidence="3 5" key="1">
    <citation type="submission" date="2006-04" db="EMBL/GenBank/DDBJ databases">
        <authorList>
            <person name="Nierman W.C."/>
        </authorList>
    </citation>
    <scope>NUCLEOTIDE SEQUENCE [LARGE SCALE GENOMIC DNA]</scope>
    <source>
        <strain evidence="3 5">DW4/3-1</strain>
    </source>
</reference>
<dbReference type="EMBL" id="CP002271">
    <property type="protein sequence ID" value="ADO76115.1"/>
    <property type="molecule type" value="Genomic_DNA"/>
</dbReference>
<evidence type="ECO:0000313" key="2">
    <source>
        <dbReference type="EMBL" id="ADO76115.1"/>
    </source>
</evidence>
<dbReference type="InterPro" id="IPR018392">
    <property type="entry name" value="LysM"/>
</dbReference>
<name>Q093B6_STIAD</name>
<gene>
    <name evidence="2" type="ordered locus">STAUR_8361</name>
    <name evidence="3" type="ORF">STIAU_3047</name>
</gene>
<evidence type="ECO:0000313" key="5">
    <source>
        <dbReference type="Proteomes" id="UP000032702"/>
    </source>
</evidence>
<keyword evidence="4" id="KW-1185">Reference proteome</keyword>
<dbReference type="RefSeq" id="WP_002613618.1">
    <property type="nucleotide sequence ID" value="NC_014623.1"/>
</dbReference>
<evidence type="ECO:0000313" key="4">
    <source>
        <dbReference type="Proteomes" id="UP000001351"/>
    </source>
</evidence>
<dbReference type="KEGG" id="sur:STAUR_8361"/>
<dbReference type="InterPro" id="IPR036779">
    <property type="entry name" value="LysM_dom_sf"/>
</dbReference>
<protein>
    <recommendedName>
        <fullName evidence="1">LysM domain-containing protein</fullName>
    </recommendedName>
</protein>
<evidence type="ECO:0000313" key="3">
    <source>
        <dbReference type="EMBL" id="EAU66838.1"/>
    </source>
</evidence>
<dbReference type="CDD" id="cd00118">
    <property type="entry name" value="LysM"/>
    <property type="match status" value="1"/>
</dbReference>
<dbReference type="EMBL" id="AAMD01000046">
    <property type="protein sequence ID" value="EAU66838.1"/>
    <property type="molecule type" value="Genomic_DNA"/>
</dbReference>
<dbReference type="HOGENOM" id="CLU_775925_0_0_7"/>
<dbReference type="eggNOG" id="COG1388">
    <property type="taxonomic scope" value="Bacteria"/>
</dbReference>
<sequence>MIQRHTVRPGESLSTIASKYGIRRWEHIYQYPLNKAFRERTPNASLIRPGDVVIIPDKSPSRQDTPFGDYLEQLFALEEAAIRQQYSFLDRITAFRLIRYPNTPVRQYGGTTLGGGPWPLIIPGAAQVQMPSSWRESPHRERVQFLRDHSNPVIHGAKVDMGHVFAGLDARLRPSRLRLTLTGIPAIEMRSNHEAATYVGDLGSVVAHYGPSAARTLWKKAKVPDLVLQKAYSDWASEEDMLGNIDSYCLPLAPAKTVTQNLLDYYLDPVQGVRKRFSTFLETVRLTQPETRQALDREMFQAALLVLAGDKLMGELYLLFQPSGSMVQVPKTLLYAEAIQWTLEHFTEWCQQRARKE</sequence>